<feature type="domain" description="Ribosomal eL28/Mak16" evidence="5">
    <location>
        <begin position="6"/>
        <end position="99"/>
    </location>
</feature>
<dbReference type="InterPro" id="IPR029004">
    <property type="entry name" value="Ribosomal_eL28/Mak16"/>
</dbReference>
<dbReference type="GO" id="GO:0000460">
    <property type="term" value="P:maturation of 5.8S rRNA"/>
    <property type="evidence" value="ECO:0007669"/>
    <property type="project" value="TreeGrafter"/>
</dbReference>
<evidence type="ECO:0000256" key="2">
    <source>
        <dbReference type="ARBA" id="ARBA00005514"/>
    </source>
</evidence>
<accession>A0A1Y5HXL4</accession>
<name>A0A1Y5HXL4_OSTTA</name>
<evidence type="ECO:0000313" key="6">
    <source>
        <dbReference type="EMBL" id="OUS42019.1"/>
    </source>
</evidence>
<keyword evidence="3 4" id="KW-0539">Nucleus</keyword>
<comment type="subcellular location">
    <subcellularLocation>
        <location evidence="1">Nucleus</location>
    </subcellularLocation>
</comment>
<dbReference type="EMBL" id="KZ155839">
    <property type="protein sequence ID" value="OUS42019.1"/>
    <property type="molecule type" value="Genomic_DNA"/>
</dbReference>
<dbReference type="GO" id="GO:0005730">
    <property type="term" value="C:nucleolus"/>
    <property type="evidence" value="ECO:0007669"/>
    <property type="project" value="UniProtKB-UniRule"/>
</dbReference>
<dbReference type="Pfam" id="PF01778">
    <property type="entry name" value="Ribosomal_L28e"/>
    <property type="match status" value="1"/>
</dbReference>
<comment type="similarity">
    <text evidence="2 4">Belongs to the MAK16 family.</text>
</comment>
<dbReference type="PIRSF" id="PIRSF003352">
    <property type="entry name" value="MAK16"/>
    <property type="match status" value="1"/>
</dbReference>
<dbReference type="AlphaFoldDB" id="A0A1Y5HXL4"/>
<dbReference type="GO" id="GO:0000470">
    <property type="term" value="P:maturation of LSU-rRNA"/>
    <property type="evidence" value="ECO:0007669"/>
    <property type="project" value="TreeGrafter"/>
</dbReference>
<proteinExistence type="inferred from homology"/>
<dbReference type="InterPro" id="IPR006958">
    <property type="entry name" value="Mak16"/>
</dbReference>
<evidence type="ECO:0000259" key="5">
    <source>
        <dbReference type="Pfam" id="PF01778"/>
    </source>
</evidence>
<organism evidence="6">
    <name type="scientific">Ostreococcus tauri</name>
    <name type="common">Marine green alga</name>
    <dbReference type="NCBI Taxonomy" id="70448"/>
    <lineage>
        <taxon>Eukaryota</taxon>
        <taxon>Viridiplantae</taxon>
        <taxon>Chlorophyta</taxon>
        <taxon>Mamiellophyceae</taxon>
        <taxon>Mamiellales</taxon>
        <taxon>Bathycoccaceae</taxon>
        <taxon>Ostreococcus</taxon>
    </lineage>
</organism>
<reference evidence="6" key="1">
    <citation type="submission" date="2017-04" db="EMBL/GenBank/DDBJ databases">
        <title>Population genomics of picophytoplankton unveils novel chromosome hypervariability.</title>
        <authorList>
            <consortium name="DOE Joint Genome Institute"/>
            <person name="Blanc-Mathieu R."/>
            <person name="Krasovec M."/>
            <person name="Hebrard M."/>
            <person name="Yau S."/>
            <person name="Desgranges E."/>
            <person name="Martin J."/>
            <person name="Schackwitz W."/>
            <person name="Kuo A."/>
            <person name="Salin G."/>
            <person name="Donnadieu C."/>
            <person name="Desdevises Y."/>
            <person name="Sanchez-Ferandin S."/>
            <person name="Moreau H."/>
            <person name="Rivals E."/>
            <person name="Grigoriev I.V."/>
            <person name="Grimsley N."/>
            <person name="Eyre-Walker A."/>
            <person name="Piganeau G."/>
        </authorList>
    </citation>
    <scope>NUCLEOTIDE SEQUENCE [LARGE SCALE GENOMIC DNA]</scope>
    <source>
        <strain evidence="6">RCC 1115</strain>
    </source>
</reference>
<dbReference type="GO" id="GO:0030687">
    <property type="term" value="C:preribosome, large subunit precursor"/>
    <property type="evidence" value="ECO:0007669"/>
    <property type="project" value="TreeGrafter"/>
</dbReference>
<gene>
    <name evidence="6" type="ORF">BE221DRAFT_64272</name>
</gene>
<sequence>MQSDEVVWQIINHAHCSYRSRTSEQQNFCRNKYNVTGLCNRSSCPLANSQYATVLEEEGKLYLATKTVERAHKPARLWDRVQLSADYALALEQISCTLQHWQVNIFELEPHDPKAFPTRPKFLVHKNKQRLTKLVQYLIRSRRLNKSSRSELLTMPRREIKLDKRKEAKAEKAARLQTSIEKQLLERLSQGTYSSAYNFTSVKYMDEFAKRTKDSTVSGEVKSFGFA</sequence>
<protein>
    <recommendedName>
        <fullName evidence="4">Protein MAK16 homolog</fullName>
    </recommendedName>
</protein>
<evidence type="ECO:0000256" key="4">
    <source>
        <dbReference type="PIRNR" id="PIRNR003352"/>
    </source>
</evidence>
<dbReference type="PANTHER" id="PTHR23405:SF4">
    <property type="entry name" value="PROTEIN MAK16 HOMOLOG"/>
    <property type="match status" value="1"/>
</dbReference>
<dbReference type="Gene3D" id="3.30.390.110">
    <property type="match status" value="1"/>
</dbReference>
<evidence type="ECO:0000256" key="3">
    <source>
        <dbReference type="ARBA" id="ARBA00023242"/>
    </source>
</evidence>
<evidence type="ECO:0000256" key="1">
    <source>
        <dbReference type="ARBA" id="ARBA00004123"/>
    </source>
</evidence>
<dbReference type="PANTHER" id="PTHR23405">
    <property type="entry name" value="MAINTENANCE OF KILLER 16 MAK16 PROTEIN-RELATED"/>
    <property type="match status" value="1"/>
</dbReference>
<dbReference type="Pfam" id="PF04874">
    <property type="entry name" value="Mak16"/>
    <property type="match status" value="1"/>
</dbReference>
<dbReference type="Proteomes" id="UP000195557">
    <property type="component" value="Unassembled WGS sequence"/>
</dbReference>